<dbReference type="EMBL" id="CP067378">
    <property type="protein sequence ID" value="QYS89142.1"/>
    <property type="molecule type" value="Genomic_DNA"/>
</dbReference>
<dbReference type="AlphaFoldDB" id="A0A8G0KVC1"/>
<reference evidence="1" key="1">
    <citation type="submission" date="2020-12" db="EMBL/GenBank/DDBJ databases">
        <title>Genome sequencing of genetic groups of Flavobacterium columnare.</title>
        <authorList>
            <person name="Waldbieser G.C."/>
            <person name="Griffin M.J."/>
            <person name="LaFrentz B.R."/>
        </authorList>
    </citation>
    <scope>NUCLEOTIDE SEQUENCE</scope>
    <source>
        <strain evidence="1">90-106</strain>
    </source>
</reference>
<sequence>MQVLAHTIKTDCHFVLSYSKSGKLESVKLKKGKMQPQLWDKIGKILPPTFEDLTSFKETLKGTVSYTEVVKEKNLFTEFNTMWFAFYENYTGFPPKFTGIDGKSLKQIITYLQSVCTTEEESLQVWQNLLNNWHKLDKFHQKNTDLKYINSQLNKLLQDAKQSNSGSKIKYSDNFQRKIIESLQS</sequence>
<dbReference type="KEGG" id="fdv:JJC05_01580"/>
<organism evidence="1">
    <name type="scientific">Flavobacterium columnare</name>
    <dbReference type="NCBI Taxonomy" id="996"/>
    <lineage>
        <taxon>Bacteria</taxon>
        <taxon>Pseudomonadati</taxon>
        <taxon>Bacteroidota</taxon>
        <taxon>Flavobacteriia</taxon>
        <taxon>Flavobacteriales</taxon>
        <taxon>Flavobacteriaceae</taxon>
        <taxon>Flavobacterium</taxon>
    </lineage>
</organism>
<evidence type="ECO:0000313" key="1">
    <source>
        <dbReference type="EMBL" id="QYS89142.1"/>
    </source>
</evidence>
<name>A0A8G0KVC1_9FLAO</name>
<accession>A0A8G0KVC1</accession>
<gene>
    <name evidence="1" type="ORF">JJC05_01580</name>
</gene>
<protein>
    <submittedName>
        <fullName evidence="1">Uncharacterized protein</fullName>
    </submittedName>
</protein>
<dbReference type="Proteomes" id="UP000824721">
    <property type="component" value="Chromosome"/>
</dbReference>
<proteinExistence type="predicted"/>